<dbReference type="InterPro" id="IPR000257">
    <property type="entry name" value="Uroporphyrinogen_deCOase"/>
</dbReference>
<gene>
    <name evidence="3" type="ORF">CDEB00056_LOCUS5168</name>
</gene>
<evidence type="ECO:0000259" key="2">
    <source>
        <dbReference type="Pfam" id="PF01208"/>
    </source>
</evidence>
<organism evidence="3">
    <name type="scientific">Chaetoceros debilis</name>
    <dbReference type="NCBI Taxonomy" id="122233"/>
    <lineage>
        <taxon>Eukaryota</taxon>
        <taxon>Sar</taxon>
        <taxon>Stramenopiles</taxon>
        <taxon>Ochrophyta</taxon>
        <taxon>Bacillariophyta</taxon>
        <taxon>Coscinodiscophyceae</taxon>
        <taxon>Chaetocerotophycidae</taxon>
        <taxon>Chaetocerotales</taxon>
        <taxon>Chaetocerotaceae</taxon>
        <taxon>Chaetoceros</taxon>
    </lineage>
</organism>
<feature type="region of interest" description="Disordered" evidence="1">
    <location>
        <begin position="62"/>
        <end position="86"/>
    </location>
</feature>
<dbReference type="EMBL" id="HBIO01006981">
    <property type="protein sequence ID" value="CAE0460327.1"/>
    <property type="molecule type" value="Transcribed_RNA"/>
</dbReference>
<accession>A0A7S3PZF6</accession>
<dbReference type="GO" id="GO:0004853">
    <property type="term" value="F:uroporphyrinogen decarboxylase activity"/>
    <property type="evidence" value="ECO:0007669"/>
    <property type="project" value="InterPro"/>
</dbReference>
<dbReference type="Gene3D" id="3.20.20.210">
    <property type="match status" value="1"/>
</dbReference>
<evidence type="ECO:0000256" key="1">
    <source>
        <dbReference type="SAM" id="MobiDB-lite"/>
    </source>
</evidence>
<proteinExistence type="predicted"/>
<dbReference type="Pfam" id="PF01208">
    <property type="entry name" value="URO-D"/>
    <property type="match status" value="1"/>
</dbReference>
<dbReference type="InterPro" id="IPR038071">
    <property type="entry name" value="UROD/MetE-like_sf"/>
</dbReference>
<reference evidence="3" key="1">
    <citation type="submission" date="2021-01" db="EMBL/GenBank/DDBJ databases">
        <authorList>
            <person name="Corre E."/>
            <person name="Pelletier E."/>
            <person name="Niang G."/>
            <person name="Scheremetjew M."/>
            <person name="Finn R."/>
            <person name="Kale V."/>
            <person name="Holt S."/>
            <person name="Cochrane G."/>
            <person name="Meng A."/>
            <person name="Brown T."/>
            <person name="Cohen L."/>
        </authorList>
    </citation>
    <scope>NUCLEOTIDE SEQUENCE</scope>
    <source>
        <strain evidence="3">MM31A-1</strain>
    </source>
</reference>
<dbReference type="AlphaFoldDB" id="A0A7S3PZF6"/>
<sequence>MFLSIQCTCDLTLLHLTPYHNQTNNNNDTNSYANEKLSHMGFDVITMDGEVERSTARDIVGDKTGLQGNYNPRELIPGVGEDGEDKTADTVRASAKQLLDDLGPQRLIANLGEGLGGKESPELVQVFIDTIHEYSEELIKKD</sequence>
<dbReference type="PANTHER" id="PTHR21091:SF169">
    <property type="entry name" value="UROPORPHYRINOGEN DECARBOXYLASE"/>
    <property type="match status" value="1"/>
</dbReference>
<evidence type="ECO:0000313" key="3">
    <source>
        <dbReference type="EMBL" id="CAE0460327.1"/>
    </source>
</evidence>
<name>A0A7S3PZF6_9STRA</name>
<dbReference type="GO" id="GO:0005829">
    <property type="term" value="C:cytosol"/>
    <property type="evidence" value="ECO:0007669"/>
    <property type="project" value="TreeGrafter"/>
</dbReference>
<dbReference type="PANTHER" id="PTHR21091">
    <property type="entry name" value="METHYLTETRAHYDROFOLATE:HOMOCYSTEINE METHYLTRANSFERASE RELATED"/>
    <property type="match status" value="1"/>
</dbReference>
<protein>
    <recommendedName>
        <fullName evidence="2">Uroporphyrinogen decarboxylase (URO-D) domain-containing protein</fullName>
    </recommendedName>
</protein>
<feature type="domain" description="Uroporphyrinogen decarboxylase (URO-D)" evidence="2">
    <location>
        <begin position="32"/>
        <end position="134"/>
    </location>
</feature>
<dbReference type="GO" id="GO:0006783">
    <property type="term" value="P:heme biosynthetic process"/>
    <property type="evidence" value="ECO:0007669"/>
    <property type="project" value="TreeGrafter"/>
</dbReference>
<dbReference type="SUPFAM" id="SSF51726">
    <property type="entry name" value="UROD/MetE-like"/>
    <property type="match status" value="1"/>
</dbReference>